<dbReference type="EMBL" id="AVOT02043045">
    <property type="protein sequence ID" value="MBW0538468.1"/>
    <property type="molecule type" value="Genomic_DNA"/>
</dbReference>
<dbReference type="Pfam" id="PF13976">
    <property type="entry name" value="gag_pre-integrs"/>
    <property type="match status" value="1"/>
</dbReference>
<proteinExistence type="predicted"/>
<evidence type="ECO:0000313" key="3">
    <source>
        <dbReference type="Proteomes" id="UP000765509"/>
    </source>
</evidence>
<name>A0A9Q3FIG5_9BASI</name>
<dbReference type="OrthoDB" id="3544839at2759"/>
<comment type="caution">
    <text evidence="2">The sequence shown here is derived from an EMBL/GenBank/DDBJ whole genome shotgun (WGS) entry which is preliminary data.</text>
</comment>
<organism evidence="2 3">
    <name type="scientific">Austropuccinia psidii MF-1</name>
    <dbReference type="NCBI Taxonomy" id="1389203"/>
    <lineage>
        <taxon>Eukaryota</taxon>
        <taxon>Fungi</taxon>
        <taxon>Dikarya</taxon>
        <taxon>Basidiomycota</taxon>
        <taxon>Pucciniomycotina</taxon>
        <taxon>Pucciniomycetes</taxon>
        <taxon>Pucciniales</taxon>
        <taxon>Sphaerophragmiaceae</taxon>
        <taxon>Austropuccinia</taxon>
    </lineage>
</organism>
<reference evidence="2" key="1">
    <citation type="submission" date="2021-03" db="EMBL/GenBank/DDBJ databases">
        <title>Draft genome sequence of rust myrtle Austropuccinia psidii MF-1, a brazilian biotype.</title>
        <authorList>
            <person name="Quecine M.C."/>
            <person name="Pachon D.M.R."/>
            <person name="Bonatelli M.L."/>
            <person name="Correr F.H."/>
            <person name="Franceschini L.M."/>
            <person name="Leite T.F."/>
            <person name="Margarido G.R.A."/>
            <person name="Almeida C.A."/>
            <person name="Ferrarezi J.A."/>
            <person name="Labate C.A."/>
        </authorList>
    </citation>
    <scope>NUCLEOTIDE SEQUENCE</scope>
    <source>
        <strain evidence="2">MF-1</strain>
    </source>
</reference>
<protein>
    <recommendedName>
        <fullName evidence="1">GAG-pre-integrase domain-containing protein</fullName>
    </recommendedName>
</protein>
<evidence type="ECO:0000259" key="1">
    <source>
        <dbReference type="Pfam" id="PF13976"/>
    </source>
</evidence>
<accession>A0A9Q3FIG5</accession>
<dbReference type="AlphaFoldDB" id="A0A9Q3FIG5"/>
<dbReference type="Proteomes" id="UP000765509">
    <property type="component" value="Unassembled WGS sequence"/>
</dbReference>
<gene>
    <name evidence="2" type="ORF">O181_078183</name>
</gene>
<feature type="non-terminal residue" evidence="2">
    <location>
        <position position="1"/>
    </location>
</feature>
<evidence type="ECO:0000313" key="2">
    <source>
        <dbReference type="EMBL" id="MBW0538468.1"/>
    </source>
</evidence>
<feature type="domain" description="GAG-pre-integrase" evidence="1">
    <location>
        <begin position="164"/>
        <end position="209"/>
    </location>
</feature>
<dbReference type="InterPro" id="IPR025724">
    <property type="entry name" value="GAG-pre-integrase_dom"/>
</dbReference>
<sequence>SKTLYDSSIYKSAITRLEKEVVDFKEPLFLLWVTGHWAPNCPVKLKAEEARSKRGKVPSVASLGVIPALESNEALLDYGATHSVIGYISFFTYILPANFFLSVASHHCFALEGIGTIRLNIPNEVLPNSPTHASIKPMSTPCNNDAAPPIKLETKPLPCPNALATLWHRRIGHLYLCNIKRLIKHDAVKGLPSYFSHNITICHDFSISKSTHVPVSTPSRNPI</sequence>
<keyword evidence="3" id="KW-1185">Reference proteome</keyword>